<accession>A0A551XKW0</accession>
<evidence type="ECO:0000313" key="2">
    <source>
        <dbReference type="Proteomes" id="UP000316443"/>
    </source>
</evidence>
<sequence length="70" mass="8223">MSLKCVLVEYKECDRGFHLIFVEEILKPKLTEELALQIGVDLFNGWINVFLYKGFIPYNPPPLHNTNRRT</sequence>
<name>A0A551XKW0_MICAE</name>
<protein>
    <submittedName>
        <fullName evidence="1">Uncharacterized protein</fullName>
    </submittedName>
</protein>
<dbReference type="Proteomes" id="UP000316443">
    <property type="component" value="Unassembled WGS sequence"/>
</dbReference>
<proteinExistence type="predicted"/>
<reference evidence="1 2" key="1">
    <citation type="submission" date="2019-01" db="EMBL/GenBank/DDBJ databases">
        <title>Coherence of Microcystis species and biogeography revealed through population genomics.</title>
        <authorList>
            <person name="Perez-Carrascal O.M."/>
            <person name="Terrat Y."/>
            <person name="Giani A."/>
            <person name="Fortin N."/>
            <person name="Tromas N."/>
            <person name="Shapiro B.J."/>
        </authorList>
    </citation>
    <scope>NUCLEOTIDE SEQUENCE [LARGE SCALE GENOMIC DNA]</scope>
    <source>
        <strain evidence="1">Ma_QC_C_20070703_M131</strain>
    </source>
</reference>
<comment type="caution">
    <text evidence="1">The sequence shown here is derived from an EMBL/GenBank/DDBJ whole genome shotgun (WGS) entry which is preliminary data.</text>
</comment>
<evidence type="ECO:0000313" key="1">
    <source>
        <dbReference type="EMBL" id="TRT49343.1"/>
    </source>
</evidence>
<organism evidence="1 2">
    <name type="scientific">Microcystis aeruginosa Ma_QC_C_20070703_M131</name>
    <dbReference type="NCBI Taxonomy" id="2486263"/>
    <lineage>
        <taxon>Bacteria</taxon>
        <taxon>Bacillati</taxon>
        <taxon>Cyanobacteriota</taxon>
        <taxon>Cyanophyceae</taxon>
        <taxon>Oscillatoriophycideae</taxon>
        <taxon>Chroococcales</taxon>
        <taxon>Microcystaceae</taxon>
        <taxon>Microcystis</taxon>
    </lineage>
</organism>
<dbReference type="AlphaFoldDB" id="A0A551XKW0"/>
<gene>
    <name evidence="1" type="ORF">EWV85_17025</name>
</gene>
<dbReference type="EMBL" id="SFCA01000174">
    <property type="protein sequence ID" value="TRT49343.1"/>
    <property type="molecule type" value="Genomic_DNA"/>
</dbReference>